<proteinExistence type="predicted"/>
<keyword evidence="1" id="KW-0472">Membrane</keyword>
<reference evidence="3" key="2">
    <citation type="journal article" date="2024" name="Nature">
        <title>Anoxygenic phototroph of the Chloroflexota uses a type I reaction centre.</title>
        <authorList>
            <person name="Tsuji J.M."/>
            <person name="Shaw N.A."/>
            <person name="Nagashima S."/>
            <person name="Venkiteswaran J.J."/>
            <person name="Schiff S.L."/>
            <person name="Watanabe T."/>
            <person name="Fukui M."/>
            <person name="Hanada S."/>
            <person name="Tank M."/>
            <person name="Neufeld J.D."/>
        </authorList>
    </citation>
    <scope>NUCLEOTIDE SEQUENCE</scope>
    <source>
        <strain evidence="3">L227-S17</strain>
    </source>
</reference>
<sequence length="147" mass="15619">MAKQTPKANSAAMVTIFDFFTFFLGLAMTTLGEFFALAGGANINFGLAVFSVLIIIVGIGISTIRELTSENADDEDGIRKIYGFVCFITGVALVVIPVVRAAFLLINGGMDLGNALLLSFSVVVGVIYIFLGYSWAGAFDPPPDSDY</sequence>
<dbReference type="EMBL" id="CP128400">
    <property type="protein sequence ID" value="WJW68119.1"/>
    <property type="molecule type" value="Genomic_DNA"/>
</dbReference>
<evidence type="ECO:0000313" key="5">
    <source>
        <dbReference type="Proteomes" id="UP001431572"/>
    </source>
</evidence>
<keyword evidence="1" id="KW-0812">Transmembrane</keyword>
<gene>
    <name evidence="2" type="ORF">HXX08_20195</name>
    <name evidence="3" type="ORF">OZ401_003722</name>
</gene>
<accession>A0A8T7M8A4</accession>
<dbReference type="RefSeq" id="WP_341470023.1">
    <property type="nucleotide sequence ID" value="NZ_CP128400.1"/>
</dbReference>
<feature type="transmembrane region" description="Helical" evidence="1">
    <location>
        <begin position="12"/>
        <end position="31"/>
    </location>
</feature>
<feature type="transmembrane region" description="Helical" evidence="1">
    <location>
        <begin position="115"/>
        <end position="136"/>
    </location>
</feature>
<evidence type="ECO:0000313" key="2">
    <source>
        <dbReference type="EMBL" id="NWJ48182.1"/>
    </source>
</evidence>
<evidence type="ECO:0000313" key="3">
    <source>
        <dbReference type="EMBL" id="WJW68119.1"/>
    </source>
</evidence>
<reference evidence="2 4" key="1">
    <citation type="submission" date="2020-06" db="EMBL/GenBank/DDBJ databases">
        <title>Anoxygenic phototrophic Chloroflexota member uses a Type I reaction center.</title>
        <authorList>
            <person name="Tsuji J.M."/>
            <person name="Shaw N.A."/>
            <person name="Nagashima S."/>
            <person name="Venkiteswaran J."/>
            <person name="Schiff S.L."/>
            <person name="Hanada S."/>
            <person name="Tank M."/>
            <person name="Neufeld J.D."/>
        </authorList>
    </citation>
    <scope>NUCLEOTIDE SEQUENCE [LARGE SCALE GENOMIC DNA]</scope>
    <source>
        <strain evidence="2">L227-S17</strain>
    </source>
</reference>
<dbReference type="Proteomes" id="UP001431572">
    <property type="component" value="Chromosome 2"/>
</dbReference>
<feature type="transmembrane region" description="Helical" evidence="1">
    <location>
        <begin position="43"/>
        <end position="61"/>
    </location>
</feature>
<evidence type="ECO:0000313" key="4">
    <source>
        <dbReference type="Proteomes" id="UP000521676"/>
    </source>
</evidence>
<evidence type="ECO:0000256" key="1">
    <source>
        <dbReference type="SAM" id="Phobius"/>
    </source>
</evidence>
<keyword evidence="1" id="KW-1133">Transmembrane helix</keyword>
<dbReference type="Proteomes" id="UP000521676">
    <property type="component" value="Unassembled WGS sequence"/>
</dbReference>
<organism evidence="2 4">
    <name type="scientific">Candidatus Chlorohelix allophototropha</name>
    <dbReference type="NCBI Taxonomy" id="3003348"/>
    <lineage>
        <taxon>Bacteria</taxon>
        <taxon>Bacillati</taxon>
        <taxon>Chloroflexota</taxon>
        <taxon>Chloroflexia</taxon>
        <taxon>Candidatus Chloroheliales</taxon>
        <taxon>Candidatus Chloroheliaceae</taxon>
        <taxon>Candidatus Chlorohelix</taxon>
    </lineage>
</organism>
<dbReference type="EMBL" id="JACATZ010000003">
    <property type="protein sequence ID" value="NWJ48182.1"/>
    <property type="molecule type" value="Genomic_DNA"/>
</dbReference>
<keyword evidence="5" id="KW-1185">Reference proteome</keyword>
<protein>
    <submittedName>
        <fullName evidence="2">Uncharacterized protein</fullName>
    </submittedName>
</protein>
<name>A0A8T7M8A4_9CHLR</name>
<dbReference type="AlphaFoldDB" id="A0A8T7M8A4"/>
<feature type="transmembrane region" description="Helical" evidence="1">
    <location>
        <begin position="81"/>
        <end position="103"/>
    </location>
</feature>